<name>A0A318U1Y9_9BACL</name>
<dbReference type="Pfam" id="PF00122">
    <property type="entry name" value="E1-E2_ATPase"/>
    <property type="match status" value="1"/>
</dbReference>
<dbReference type="InterPro" id="IPR023299">
    <property type="entry name" value="ATPase_P-typ_cyto_dom_N"/>
</dbReference>
<dbReference type="InterPro" id="IPR036163">
    <property type="entry name" value="HMA_dom_sf"/>
</dbReference>
<keyword evidence="8 17" id="KW-0479">Metal-binding</keyword>
<dbReference type="InterPro" id="IPR008250">
    <property type="entry name" value="ATPase_P-typ_transduc_dom_A_sf"/>
</dbReference>
<feature type="transmembrane region" description="Helical" evidence="17">
    <location>
        <begin position="502"/>
        <end position="524"/>
    </location>
</feature>
<keyword evidence="14 17" id="KW-0472">Membrane</keyword>
<dbReference type="PROSITE" id="PS01047">
    <property type="entry name" value="HMA_1"/>
    <property type="match status" value="2"/>
</dbReference>
<dbReference type="NCBIfam" id="TIGR01494">
    <property type="entry name" value="ATPase_P-type"/>
    <property type="match status" value="1"/>
</dbReference>
<dbReference type="InterPro" id="IPR036412">
    <property type="entry name" value="HAD-like_sf"/>
</dbReference>
<dbReference type="SUPFAM" id="SSF56784">
    <property type="entry name" value="HAD-like"/>
    <property type="match status" value="1"/>
</dbReference>
<dbReference type="Pfam" id="PF00702">
    <property type="entry name" value="Hydrolase"/>
    <property type="match status" value="1"/>
</dbReference>
<dbReference type="SUPFAM" id="SSF55008">
    <property type="entry name" value="HMA, heavy metal-associated domain"/>
    <property type="match status" value="2"/>
</dbReference>
<feature type="transmembrane region" description="Helical" evidence="17">
    <location>
        <begin position="245"/>
        <end position="278"/>
    </location>
</feature>
<feature type="domain" description="HMA" evidence="19">
    <location>
        <begin position="161"/>
        <end position="224"/>
    </location>
</feature>
<dbReference type="EMBL" id="QJTJ01000002">
    <property type="protein sequence ID" value="PYF08395.1"/>
    <property type="molecule type" value="Genomic_DNA"/>
</dbReference>
<evidence type="ECO:0000256" key="14">
    <source>
        <dbReference type="ARBA" id="ARBA00023136"/>
    </source>
</evidence>
<evidence type="ECO:0000256" key="10">
    <source>
        <dbReference type="ARBA" id="ARBA00022840"/>
    </source>
</evidence>
<evidence type="ECO:0000256" key="11">
    <source>
        <dbReference type="ARBA" id="ARBA00022967"/>
    </source>
</evidence>
<dbReference type="FunFam" id="3.30.70.100:FF:000001">
    <property type="entry name" value="ATPase copper transporting beta"/>
    <property type="match status" value="1"/>
</dbReference>
<dbReference type="Pfam" id="PF00403">
    <property type="entry name" value="HMA"/>
    <property type="match status" value="2"/>
</dbReference>
<keyword evidence="5" id="KW-0104">Cadmium</keyword>
<dbReference type="NCBIfam" id="TIGR01525">
    <property type="entry name" value="ATPase-IB_hvy"/>
    <property type="match status" value="1"/>
</dbReference>
<dbReference type="InterPro" id="IPR044492">
    <property type="entry name" value="P_typ_ATPase_HD_dom"/>
</dbReference>
<keyword evidence="13" id="KW-0406">Ion transport</keyword>
<evidence type="ECO:0000313" key="20">
    <source>
        <dbReference type="EMBL" id="PYF08395.1"/>
    </source>
</evidence>
<dbReference type="Gene3D" id="3.40.50.1000">
    <property type="entry name" value="HAD superfamily/HAD-like"/>
    <property type="match status" value="1"/>
</dbReference>
<dbReference type="PANTHER" id="PTHR48085:SF5">
    <property type="entry name" value="CADMIUM_ZINC-TRANSPORTING ATPASE HMA4-RELATED"/>
    <property type="match status" value="1"/>
</dbReference>
<keyword evidence="3" id="KW-0813">Transport</keyword>
<dbReference type="PROSITE" id="PS00154">
    <property type="entry name" value="ATPASE_E1_E2"/>
    <property type="match status" value="1"/>
</dbReference>
<dbReference type="GO" id="GO:0016887">
    <property type="term" value="F:ATP hydrolysis activity"/>
    <property type="evidence" value="ECO:0007669"/>
    <property type="project" value="InterPro"/>
</dbReference>
<dbReference type="PRINTS" id="PR00941">
    <property type="entry name" value="CDATPASE"/>
</dbReference>
<evidence type="ECO:0000256" key="18">
    <source>
        <dbReference type="SAM" id="MobiDB-lite"/>
    </source>
</evidence>
<dbReference type="GO" id="GO:0005886">
    <property type="term" value="C:plasma membrane"/>
    <property type="evidence" value="ECO:0007669"/>
    <property type="project" value="UniProtKB-SubCell"/>
</dbReference>
<evidence type="ECO:0000256" key="17">
    <source>
        <dbReference type="RuleBase" id="RU362081"/>
    </source>
</evidence>
<evidence type="ECO:0000256" key="1">
    <source>
        <dbReference type="ARBA" id="ARBA00004651"/>
    </source>
</evidence>
<dbReference type="InterPro" id="IPR027256">
    <property type="entry name" value="P-typ_ATPase_IB"/>
</dbReference>
<evidence type="ECO:0000256" key="2">
    <source>
        <dbReference type="ARBA" id="ARBA00006024"/>
    </source>
</evidence>
<dbReference type="InterPro" id="IPR006121">
    <property type="entry name" value="HMA_dom"/>
</dbReference>
<dbReference type="NCBIfam" id="TIGR01512">
    <property type="entry name" value="ATPase-IB2_Cd"/>
    <property type="match status" value="1"/>
</dbReference>
<dbReference type="PANTHER" id="PTHR48085">
    <property type="entry name" value="CADMIUM/ZINC-TRANSPORTING ATPASE HMA2-RELATED"/>
    <property type="match status" value="1"/>
</dbReference>
<proteinExistence type="inferred from homology"/>
<dbReference type="PROSITE" id="PS50846">
    <property type="entry name" value="HMA_2"/>
    <property type="match status" value="2"/>
</dbReference>
<dbReference type="InterPro" id="IPR059000">
    <property type="entry name" value="ATPase_P-type_domA"/>
</dbReference>
<keyword evidence="9 17" id="KW-0547">Nucleotide-binding</keyword>
<dbReference type="InterPro" id="IPR017969">
    <property type="entry name" value="Heavy-metal-associated_CS"/>
</dbReference>
<dbReference type="PRINTS" id="PR00119">
    <property type="entry name" value="CATATPASE"/>
</dbReference>
<evidence type="ECO:0000256" key="12">
    <source>
        <dbReference type="ARBA" id="ARBA00022989"/>
    </source>
</evidence>
<dbReference type="GO" id="GO:0046872">
    <property type="term" value="F:metal ion binding"/>
    <property type="evidence" value="ECO:0007669"/>
    <property type="project" value="UniProtKB-KW"/>
</dbReference>
<keyword evidence="21" id="KW-1185">Reference proteome</keyword>
<dbReference type="NCBIfam" id="TIGR01511">
    <property type="entry name" value="ATPase-IB1_Cu"/>
    <property type="match status" value="1"/>
</dbReference>
<keyword evidence="10 17" id="KW-0067">ATP-binding</keyword>
<evidence type="ECO:0000256" key="5">
    <source>
        <dbReference type="ARBA" id="ARBA00022539"/>
    </source>
</evidence>
<dbReference type="Gene3D" id="2.70.150.10">
    <property type="entry name" value="Calcium-transporting ATPase, cytoplasmic transduction domain A"/>
    <property type="match status" value="1"/>
</dbReference>
<evidence type="ECO:0000256" key="4">
    <source>
        <dbReference type="ARBA" id="ARBA00022475"/>
    </source>
</evidence>
<keyword evidence="6" id="KW-0597">Phosphoprotein</keyword>
<dbReference type="Proteomes" id="UP000247416">
    <property type="component" value="Unassembled WGS sequence"/>
</dbReference>
<reference evidence="20 21" key="1">
    <citation type="submission" date="2018-06" db="EMBL/GenBank/DDBJ databases">
        <title>Genomic Encyclopedia of Archaeal and Bacterial Type Strains, Phase II (KMG-II): from individual species to whole genera.</title>
        <authorList>
            <person name="Goeker M."/>
        </authorList>
    </citation>
    <scope>NUCLEOTIDE SEQUENCE [LARGE SCALE GENOMIC DNA]</scope>
    <source>
        <strain evidence="20 21">KACC 16626</strain>
    </source>
</reference>
<protein>
    <recommendedName>
        <fullName evidence="15">Cd(2+)-exporting ATPase</fullName>
        <ecNumber evidence="15">7.2.2.21</ecNumber>
    </recommendedName>
</protein>
<evidence type="ECO:0000256" key="9">
    <source>
        <dbReference type="ARBA" id="ARBA00022741"/>
    </source>
</evidence>
<comment type="similarity">
    <text evidence="2 17">Belongs to the cation transport ATPase (P-type) (TC 3.A.3) family. Type IB subfamily.</text>
</comment>
<accession>A0A318U1Y9</accession>
<evidence type="ECO:0000256" key="7">
    <source>
        <dbReference type="ARBA" id="ARBA00022692"/>
    </source>
</evidence>
<dbReference type="FunFam" id="2.70.150.10:FF:000002">
    <property type="entry name" value="Copper-transporting ATPase 1, putative"/>
    <property type="match status" value="1"/>
</dbReference>
<evidence type="ECO:0000256" key="3">
    <source>
        <dbReference type="ARBA" id="ARBA00022448"/>
    </source>
</evidence>
<evidence type="ECO:0000259" key="19">
    <source>
        <dbReference type="PROSITE" id="PS50846"/>
    </source>
</evidence>
<organism evidence="20 21">
    <name type="scientific">Ureibacillus chungkukjangi</name>
    <dbReference type="NCBI Taxonomy" id="1202712"/>
    <lineage>
        <taxon>Bacteria</taxon>
        <taxon>Bacillati</taxon>
        <taxon>Bacillota</taxon>
        <taxon>Bacilli</taxon>
        <taxon>Bacillales</taxon>
        <taxon>Caryophanaceae</taxon>
        <taxon>Ureibacillus</taxon>
    </lineage>
</organism>
<feature type="transmembrane region" description="Helical" evidence="17">
    <location>
        <begin position="298"/>
        <end position="331"/>
    </location>
</feature>
<evidence type="ECO:0000256" key="15">
    <source>
        <dbReference type="ARBA" id="ARBA00039103"/>
    </source>
</evidence>
<dbReference type="InterPro" id="IPR018303">
    <property type="entry name" value="ATPase_P-typ_P_site"/>
</dbReference>
<dbReference type="InterPro" id="IPR023298">
    <property type="entry name" value="ATPase_P-typ_TM_dom_sf"/>
</dbReference>
<evidence type="ECO:0000256" key="8">
    <source>
        <dbReference type="ARBA" id="ARBA00022723"/>
    </source>
</evidence>
<dbReference type="AlphaFoldDB" id="A0A318U1Y9"/>
<keyword evidence="4 17" id="KW-1003">Cell membrane</keyword>
<dbReference type="InterPro" id="IPR023214">
    <property type="entry name" value="HAD_sf"/>
</dbReference>
<feature type="domain" description="HMA" evidence="19">
    <location>
        <begin position="89"/>
        <end position="154"/>
    </location>
</feature>
<dbReference type="EC" id="7.2.2.21" evidence="15"/>
<feature type="compositionally biased region" description="Low complexity" evidence="18">
    <location>
        <begin position="23"/>
        <end position="58"/>
    </location>
</feature>
<comment type="subcellular location">
    <subcellularLocation>
        <location evidence="1">Cell membrane</location>
        <topology evidence="1">Multi-pass membrane protein</topology>
    </subcellularLocation>
</comment>
<sequence>MAEKCCSSNIEVKPIENSCCTSTVKSEKSSCCSENKNSGNNSISTLDGENSSGCSSSNSKKESEEETSCCSSKEQAPINTFTNSISSVENVTYRVNGMDCSSCAVTIEKGLSRLKDIIEVKVNFSSGKMQVVASNTNALIPIETEIQKLGYSANPITQNKKLKTYNIEGMDCGSCAKSIENHLNTLPSVKNVSVNFSTGKMKIEHDSSVDDIISEVSKIGYKASLLAKKHSNQSLQKPRKEFNLVIFSGVLIAFGFVGSLINIFPMLSTILYAIAIVMSGYKPAKSAFYAIKSRSLDMNVLMSAAAIGAALIGEWLEGATVVWLFAVGTYLQNKSIERTRDSIRNLMDLAPPEAWVKIGTEIIKKPVEEINVGETIVVKPGEKIPLDGVIILGETSINQAPITGESIPVDKTIDDSVYAGTINEHGSIDIKVTKLVEDTTISKIINLVEEAQEQKAPTEAFVDKFASIYTPIVFILALGIMVLPPLLGFGTWGEWFYKGLELLVVACPCALVISTPVAIVSAIGNAAKNGVLIKGGTFLEKAGTITAIAFDKTGTLTEGKPKVTEIKSVNGSEEELLSIAFTLEEYSTHPIASAIVDYANRNGIKRYNGDSFKNIVGKGVQATIQDEIYYAGNPKLFEMLPISLADIKKHVQELQTKGKSVVIIGTQNKVIGIIAVSDTIRETSASALQNLIQNGVKQTVMLTGDNEGTAKLISSEANVNRYFAELLPEDKVDAIKKLQNEGHKVAMVGDGINDAPALATADLGIAMGGAGTDTAMETADIVLMADNLEKLPHTMKLSKKALRIIKQNIWFSIFIKVVALVLIFPGYLTLWMAVLSDTGAALIVILNSIRLLKFKE</sequence>
<dbReference type="SUPFAM" id="SSF81653">
    <property type="entry name" value="Calcium ATPase, transduction domain A"/>
    <property type="match status" value="1"/>
</dbReference>
<dbReference type="GO" id="GO:0005524">
    <property type="term" value="F:ATP binding"/>
    <property type="evidence" value="ECO:0007669"/>
    <property type="project" value="UniProtKB-UniRule"/>
</dbReference>
<feature type="region of interest" description="Disordered" evidence="18">
    <location>
        <begin position="23"/>
        <end position="61"/>
    </location>
</feature>
<evidence type="ECO:0000256" key="16">
    <source>
        <dbReference type="ARBA" id="ARBA00049338"/>
    </source>
</evidence>
<dbReference type="CDD" id="cd00371">
    <property type="entry name" value="HMA"/>
    <property type="match status" value="2"/>
</dbReference>
<comment type="catalytic activity">
    <reaction evidence="16">
        <text>Cd(2+)(in) + ATP + H2O = Cd(2+)(out) + ADP + phosphate + H(+)</text>
        <dbReference type="Rhea" id="RHEA:12132"/>
        <dbReference type="ChEBI" id="CHEBI:15377"/>
        <dbReference type="ChEBI" id="CHEBI:15378"/>
        <dbReference type="ChEBI" id="CHEBI:30616"/>
        <dbReference type="ChEBI" id="CHEBI:43474"/>
        <dbReference type="ChEBI" id="CHEBI:48775"/>
        <dbReference type="ChEBI" id="CHEBI:456216"/>
        <dbReference type="EC" id="7.2.2.21"/>
    </reaction>
</comment>
<dbReference type="SFLD" id="SFLDS00003">
    <property type="entry name" value="Haloacid_Dehalogenase"/>
    <property type="match status" value="1"/>
</dbReference>
<feature type="transmembrane region" description="Helical" evidence="17">
    <location>
        <begin position="468"/>
        <end position="490"/>
    </location>
</feature>
<feature type="transmembrane region" description="Helical" evidence="17">
    <location>
        <begin position="809"/>
        <end position="828"/>
    </location>
</feature>
<evidence type="ECO:0000256" key="6">
    <source>
        <dbReference type="ARBA" id="ARBA00022553"/>
    </source>
</evidence>
<keyword evidence="11" id="KW-1278">Translocase</keyword>
<dbReference type="InterPro" id="IPR051014">
    <property type="entry name" value="Cation_Transport_ATPase_IB"/>
</dbReference>
<dbReference type="GO" id="GO:0008551">
    <property type="term" value="F:P-type cadmium transporter activity"/>
    <property type="evidence" value="ECO:0007669"/>
    <property type="project" value="UniProtKB-EC"/>
</dbReference>
<dbReference type="SFLD" id="SFLDF00027">
    <property type="entry name" value="p-type_atpase"/>
    <property type="match status" value="1"/>
</dbReference>
<dbReference type="InterPro" id="IPR001757">
    <property type="entry name" value="P_typ_ATPase"/>
</dbReference>
<keyword evidence="7 17" id="KW-0812">Transmembrane</keyword>
<comment type="caution">
    <text evidence="20">The sequence shown here is derived from an EMBL/GenBank/DDBJ whole genome shotgun (WGS) entry which is preliminary data.</text>
</comment>
<gene>
    <name evidence="20" type="ORF">BJ095_102161</name>
</gene>
<evidence type="ECO:0000313" key="21">
    <source>
        <dbReference type="Proteomes" id="UP000247416"/>
    </source>
</evidence>
<keyword evidence="12 17" id="KW-1133">Transmembrane helix</keyword>
<dbReference type="SUPFAM" id="SSF81665">
    <property type="entry name" value="Calcium ATPase, transmembrane domain M"/>
    <property type="match status" value="1"/>
</dbReference>
<dbReference type="Gene3D" id="3.40.1110.10">
    <property type="entry name" value="Calcium-transporting ATPase, cytoplasmic domain N"/>
    <property type="match status" value="1"/>
</dbReference>
<dbReference type="SFLD" id="SFLDG00002">
    <property type="entry name" value="C1.7:_P-type_atpase_like"/>
    <property type="match status" value="1"/>
</dbReference>
<dbReference type="Gene3D" id="3.30.70.100">
    <property type="match status" value="2"/>
</dbReference>
<evidence type="ECO:0000256" key="13">
    <source>
        <dbReference type="ARBA" id="ARBA00023065"/>
    </source>
</evidence>